<dbReference type="SMART" id="SM00109">
    <property type="entry name" value="C1"/>
    <property type="match status" value="1"/>
</dbReference>
<evidence type="ECO:0000256" key="6">
    <source>
        <dbReference type="ARBA" id="ARBA00047899"/>
    </source>
</evidence>
<evidence type="ECO:0000259" key="12">
    <source>
        <dbReference type="PROSITE" id="PS50219"/>
    </source>
</evidence>
<keyword evidence="1" id="KW-0723">Serine/threonine-protein kinase</keyword>
<comment type="catalytic activity">
    <reaction evidence="7">
        <text>L-seryl-[protein] + ATP = O-phospho-L-seryl-[protein] + ADP + H(+)</text>
        <dbReference type="Rhea" id="RHEA:17989"/>
        <dbReference type="Rhea" id="RHEA-COMP:9863"/>
        <dbReference type="Rhea" id="RHEA-COMP:11604"/>
        <dbReference type="ChEBI" id="CHEBI:15378"/>
        <dbReference type="ChEBI" id="CHEBI:29999"/>
        <dbReference type="ChEBI" id="CHEBI:30616"/>
        <dbReference type="ChEBI" id="CHEBI:83421"/>
        <dbReference type="ChEBI" id="CHEBI:456216"/>
        <dbReference type="EC" id="2.7.11.1"/>
    </reaction>
</comment>
<dbReference type="SUPFAM" id="SSF57889">
    <property type="entry name" value="Cysteine-rich domain"/>
    <property type="match status" value="1"/>
</dbReference>
<evidence type="ECO:0000256" key="2">
    <source>
        <dbReference type="ARBA" id="ARBA00022553"/>
    </source>
</evidence>
<feature type="compositionally biased region" description="Basic and acidic residues" evidence="9">
    <location>
        <begin position="1404"/>
        <end position="1467"/>
    </location>
</feature>
<dbReference type="Ensembl" id="ENSCCRT00010110520.1">
    <property type="protein sequence ID" value="ENSCCRP00010099631.1"/>
    <property type="gene ID" value="ENSCCRG00010042234.1"/>
</dbReference>
<dbReference type="InterPro" id="IPR002219">
    <property type="entry name" value="PKC_DAG/PE"/>
</dbReference>
<keyword evidence="5" id="KW-0862">Zinc</keyword>
<feature type="domain" description="CNH" evidence="12">
    <location>
        <begin position="1050"/>
        <end position="1340"/>
    </location>
</feature>
<dbReference type="Gene3D" id="3.30.60.20">
    <property type="match status" value="1"/>
</dbReference>
<dbReference type="Proteomes" id="UP000694427">
    <property type="component" value="Unplaced"/>
</dbReference>
<feature type="chain" id="PRO_5034357140" evidence="10">
    <location>
        <begin position="18"/>
        <end position="1489"/>
    </location>
</feature>
<evidence type="ECO:0000313" key="13">
    <source>
        <dbReference type="Ensembl" id="ENSCCRP00010099631.1"/>
    </source>
</evidence>
<accession>A0A8C1P5Y4</accession>
<feature type="region of interest" description="Disordered" evidence="9">
    <location>
        <begin position="882"/>
        <end position="925"/>
    </location>
</feature>
<keyword evidence="2" id="KW-0597">Phosphoprotein</keyword>
<dbReference type="PROSITE" id="PS50081">
    <property type="entry name" value="ZF_DAG_PE_2"/>
    <property type="match status" value="1"/>
</dbReference>
<keyword evidence="4" id="KW-0418">Kinase</keyword>
<feature type="compositionally biased region" description="Basic and acidic residues" evidence="9">
    <location>
        <begin position="628"/>
        <end position="660"/>
    </location>
</feature>
<keyword evidence="10" id="KW-0732">Signal</keyword>
<dbReference type="InterPro" id="IPR050839">
    <property type="entry name" value="Rho-assoc_Ser/Thr_Kinase"/>
</dbReference>
<keyword evidence="8" id="KW-0175">Coiled coil</keyword>
<feature type="compositionally biased region" description="Basic and acidic residues" evidence="9">
    <location>
        <begin position="903"/>
        <end position="916"/>
    </location>
</feature>
<feature type="region of interest" description="Disordered" evidence="9">
    <location>
        <begin position="628"/>
        <end position="661"/>
    </location>
</feature>
<evidence type="ECO:0000313" key="14">
    <source>
        <dbReference type="Proteomes" id="UP000694427"/>
    </source>
</evidence>
<evidence type="ECO:0000256" key="3">
    <source>
        <dbReference type="ARBA" id="ARBA00022723"/>
    </source>
</evidence>
<feature type="domain" description="Phorbol-ester/DAG-type" evidence="11">
    <location>
        <begin position="926"/>
        <end position="975"/>
    </location>
</feature>
<evidence type="ECO:0000256" key="9">
    <source>
        <dbReference type="SAM" id="MobiDB-lite"/>
    </source>
</evidence>
<dbReference type="FunFam" id="3.30.60.20:FF:000018">
    <property type="entry name" value="Citron rho-interacting serine/threonine kinase"/>
    <property type="match status" value="1"/>
</dbReference>
<evidence type="ECO:0000256" key="1">
    <source>
        <dbReference type="ARBA" id="ARBA00022527"/>
    </source>
</evidence>
<evidence type="ECO:0000259" key="11">
    <source>
        <dbReference type="PROSITE" id="PS50081"/>
    </source>
</evidence>
<sequence length="1489" mass="171731">MWFHVLFSLSLLERARSFRPRLSAYKHTENKTFRAKAYRLVEEISKVQRKMSDLESVLQQKDVELKASETQRTILEQDLATYITECSSLKRSLEQARMEVTQEDDKALQLLHDIREQSNKLQEIKEQEYHAQLEEMRVSIRQLEENLSAARRRSDLYESELKESRQTSEELKRKAVEYQQKIQKAKEQGKAEMEELLTKLQKTNAEQQVKMEELQEKLAKAVKASTEATELLQNVRQAKERLERDLERLQTKEDSTDSLRRRLRETEDGKKTLENQVKRLEMVERRETKLKEDIQTKSQQIQQMADKIMELEENLRETQATAQRMETHLEQKKKLYEDKIKTINAMESKMTSLEQRIAELSEANKLAANSSIYTQKNMKAQEEMISELRQQKFYLESQAGKLEAQNAKLEEHMEKLTQQEQTNKSRVLELEARLREMGLEHEEQKLEIKRQVSELTLSLQEREAQISSLQAARRALESQLQQAKTELEETTAEAEEEITVLRAHRDEIQRKFDALRDSCAVITDLEEQLTQLTQENSELNRQNFYLSKQLDEATDENEDRLQLKEDVERLRREVADREMHLNNQKQNIETLKTTCTMLEEQVLELETLNDELLEKDRQCENWRSTLEEEKNQAERRARDMQRQLDNEKQNRLRAEQRNSESRQAVELAVKEHKAEILVLQQALKDQKLKAEGLSDTLSDLEKKHAMLEMNARSLQQKLETERELKQRLMDEQAKLQQQLDMQKSHIFRLTQGLQDALDQTDLLKTERTDLEYQLENIQAAYSHEKVKMEGTITQQTKLIDFLQAKVEHPSKKKKVRVPAVPTVAPVPLQYSDLKVALEKERARCSELEEALQKTRLELREALEHSGTPATPGLARQQLMMSTKSNKSPEHQPSSGLMSSSSGRRKDAANPEEYTRRVKDRIHHNTPHRFTQGLNMRAARCTVCLDTVHFGRQAATCIECHALCHPKCSPYLPATCGVPTEYALHLSEALCREKGSTSGLKDVGGHMRLEGWLKQPRNGKRGQGWERKYVVLDGYKKLLGNSLLKLEGDDRLDINCTLPLTDQIVLVGSEEGLYALNVIKNSLTHIPGLGSVFQIYIIKEHDKLLMIVGDERALCLVEIKKVKQSLSQSHLPTLPEIVPFIFETVKGCHLFAAGRIENGPCICAAMPNKVTILRYNDNLNKFCIRKEIETLEPCSCIHFTSYSIIIGTNKFYEIEMKQCVLDEFLDKNDVSLASAVFTGSSHSFPISIVQVSSTPQKEEYLLCFHEIGVFVDAYGRRSRPDDLKWSRLPLTFAFREPYLFVTNFNSLDVIEIQGHASLGPPSLVHLDIPNPRYLGPAISSGAIYLASSYQNKLRVICCKGSLVRESGELQRTGSSRSSPNKRGPPTYNEHISKRLASGPGAQEGPLHREPSTPHRYREGRTEFRRDKSPARPLEREKSPGRAVLDSRRERSPGRFESSGSERDRERSRLHTSSVRTQLTPVNKVWDQSSV</sequence>
<evidence type="ECO:0000256" key="8">
    <source>
        <dbReference type="SAM" id="Coils"/>
    </source>
</evidence>
<evidence type="ECO:0000256" key="5">
    <source>
        <dbReference type="ARBA" id="ARBA00022833"/>
    </source>
</evidence>
<dbReference type="Pfam" id="PF00130">
    <property type="entry name" value="C1_1"/>
    <property type="match status" value="1"/>
</dbReference>
<name>A0A8C1P5Y4_CYPCA</name>
<dbReference type="PANTHER" id="PTHR22988">
    <property type="entry name" value="MYOTONIC DYSTROPHY S/T KINASE-RELATED"/>
    <property type="match status" value="1"/>
</dbReference>
<dbReference type="InterPro" id="IPR001180">
    <property type="entry name" value="CNH_dom"/>
</dbReference>
<evidence type="ECO:0000256" key="4">
    <source>
        <dbReference type="ARBA" id="ARBA00022777"/>
    </source>
</evidence>
<protein>
    <submittedName>
        <fullName evidence="13">Citron rho-interacting serine/threonine kinase b</fullName>
    </submittedName>
</protein>
<dbReference type="PROSITE" id="PS00479">
    <property type="entry name" value="ZF_DAG_PE_1"/>
    <property type="match status" value="1"/>
</dbReference>
<feature type="compositionally biased region" description="Polar residues" evidence="9">
    <location>
        <begin position="1368"/>
        <end position="1379"/>
    </location>
</feature>
<dbReference type="CDD" id="cd20814">
    <property type="entry name" value="CRIK"/>
    <property type="match status" value="1"/>
</dbReference>
<dbReference type="PROSITE" id="PS50219">
    <property type="entry name" value="CNH"/>
    <property type="match status" value="1"/>
</dbReference>
<dbReference type="SMART" id="SM00036">
    <property type="entry name" value="CNH"/>
    <property type="match status" value="1"/>
</dbReference>
<dbReference type="InterPro" id="IPR046349">
    <property type="entry name" value="C1-like_sf"/>
</dbReference>
<keyword evidence="4" id="KW-0808">Transferase</keyword>
<dbReference type="Pfam" id="PF00780">
    <property type="entry name" value="CNH"/>
    <property type="match status" value="1"/>
</dbReference>
<proteinExistence type="predicted"/>
<keyword evidence="3" id="KW-0479">Metal-binding</keyword>
<feature type="compositionally biased region" description="Polar residues" evidence="9">
    <location>
        <begin position="1469"/>
        <end position="1489"/>
    </location>
</feature>
<feature type="signal peptide" evidence="10">
    <location>
        <begin position="1"/>
        <end position="17"/>
    </location>
</feature>
<evidence type="ECO:0000256" key="7">
    <source>
        <dbReference type="ARBA" id="ARBA00048679"/>
    </source>
</evidence>
<dbReference type="PANTHER" id="PTHR22988:SF71">
    <property type="entry name" value="CITRON RHO-INTERACTING KINASE"/>
    <property type="match status" value="1"/>
</dbReference>
<evidence type="ECO:0000256" key="10">
    <source>
        <dbReference type="SAM" id="SignalP"/>
    </source>
</evidence>
<feature type="region of interest" description="Disordered" evidence="9">
    <location>
        <begin position="1366"/>
        <end position="1489"/>
    </location>
</feature>
<organism evidence="13 14">
    <name type="scientific">Cyprinus carpio</name>
    <name type="common">Common carp</name>
    <dbReference type="NCBI Taxonomy" id="7962"/>
    <lineage>
        <taxon>Eukaryota</taxon>
        <taxon>Metazoa</taxon>
        <taxon>Chordata</taxon>
        <taxon>Craniata</taxon>
        <taxon>Vertebrata</taxon>
        <taxon>Euteleostomi</taxon>
        <taxon>Actinopterygii</taxon>
        <taxon>Neopterygii</taxon>
        <taxon>Teleostei</taxon>
        <taxon>Ostariophysi</taxon>
        <taxon>Cypriniformes</taxon>
        <taxon>Cyprinidae</taxon>
        <taxon>Cyprininae</taxon>
        <taxon>Cyprinus</taxon>
    </lineage>
</organism>
<feature type="region of interest" description="Disordered" evidence="9">
    <location>
        <begin position="248"/>
        <end position="267"/>
    </location>
</feature>
<dbReference type="GO" id="GO:0046872">
    <property type="term" value="F:metal ion binding"/>
    <property type="evidence" value="ECO:0007669"/>
    <property type="project" value="UniProtKB-KW"/>
</dbReference>
<reference evidence="13" key="2">
    <citation type="submission" date="2025-09" db="UniProtKB">
        <authorList>
            <consortium name="Ensembl"/>
        </authorList>
    </citation>
    <scope>IDENTIFICATION</scope>
</reference>
<dbReference type="GO" id="GO:0004674">
    <property type="term" value="F:protein serine/threonine kinase activity"/>
    <property type="evidence" value="ECO:0007669"/>
    <property type="project" value="UniProtKB-KW"/>
</dbReference>
<reference evidence="13" key="1">
    <citation type="submission" date="2025-08" db="UniProtKB">
        <authorList>
            <consortium name="Ensembl"/>
        </authorList>
    </citation>
    <scope>IDENTIFICATION</scope>
</reference>
<keyword evidence="14" id="KW-1185">Reference proteome</keyword>
<comment type="catalytic activity">
    <reaction evidence="6">
        <text>L-threonyl-[protein] + ATP = O-phospho-L-threonyl-[protein] + ADP + H(+)</text>
        <dbReference type="Rhea" id="RHEA:46608"/>
        <dbReference type="Rhea" id="RHEA-COMP:11060"/>
        <dbReference type="Rhea" id="RHEA-COMP:11605"/>
        <dbReference type="ChEBI" id="CHEBI:15378"/>
        <dbReference type="ChEBI" id="CHEBI:30013"/>
        <dbReference type="ChEBI" id="CHEBI:30616"/>
        <dbReference type="ChEBI" id="CHEBI:61977"/>
        <dbReference type="ChEBI" id="CHEBI:456216"/>
        <dbReference type="EC" id="2.7.11.1"/>
    </reaction>
</comment>
<feature type="coiled-coil region" evidence="8">
    <location>
        <begin position="830"/>
        <end position="864"/>
    </location>
</feature>